<evidence type="ECO:0000256" key="7">
    <source>
        <dbReference type="ARBA" id="ARBA00023102"/>
    </source>
</evidence>
<keyword evidence="3 9" id="KW-0032">Aminotransferase</keyword>
<dbReference type="PANTHER" id="PTHR43643:SF6">
    <property type="entry name" value="HISTIDINOL-PHOSPHATE AMINOTRANSFERASE"/>
    <property type="match status" value="1"/>
</dbReference>
<sequence length="578" mass="63679">MSDHRIVITEATGEIRERIYQARHAIYALEIGQHLPNPEERLTDALDTSNRYFAAMDHGELAGFISVTPPGVAGYSIDKYFARDELPFPVDDGLFEIRLLTVLPEHRSSELAAALMTAAFRWIEARGGTRIVAIGRREVKAMYLKTGMIDAGRSIKAGAVFYDLLHAEVAVIRTKADRNTRLLERIEASVDWQLQVPLRKPAACFHGGAFFGAIGADFSSLERRHAIINADVLDAWFPPAPEVIESLREHLPWLMRTSPPTGCEGLVAAIARARGIPESCVLPGAGSSDLIFRALPRWLTRQSRAVLLDPTYGEYAHVLEKVIGCKVERFPLERRDGYEANLEKLVGCVASGPDLVVLVNPNSPTGRGLAIAEVETLLKAAPSRTRFWIDETYIDYTGESVERLVPCYENLIVCKSMSKAYALSGMRVAYLAAGPRHFEELRAFTPPWVVGLPSQVAAVKALENSNYYERRWRQTAMLRNSLAGNLRGLGWDVIPGSANFLLAHLPEDAPSAREVVTQCRQRGLFLRDAAAMGSRLGERAIRIAVKDAATNRRMVGILADIAGSTDRAARSSMSSCAS</sequence>
<dbReference type="InterPro" id="IPR015424">
    <property type="entry name" value="PyrdxlP-dep_Trfase"/>
</dbReference>
<dbReference type="InterPro" id="IPR016181">
    <property type="entry name" value="Acyl_CoA_acyltransferase"/>
</dbReference>
<keyword evidence="5 9" id="KW-0808">Transferase</keyword>
<dbReference type="EMBL" id="JBBUKT010000001">
    <property type="protein sequence ID" value="MEK7949461.1"/>
    <property type="molecule type" value="Genomic_DNA"/>
</dbReference>
<evidence type="ECO:0000256" key="6">
    <source>
        <dbReference type="ARBA" id="ARBA00022898"/>
    </source>
</evidence>
<dbReference type="PROSITE" id="PS51186">
    <property type="entry name" value="GNAT"/>
    <property type="match status" value="1"/>
</dbReference>
<comment type="caution">
    <text evidence="11">The sequence shown here is derived from an EMBL/GenBank/DDBJ whole genome shotgun (WGS) entry which is preliminary data.</text>
</comment>
<dbReference type="PROSITE" id="PS00105">
    <property type="entry name" value="AA_TRANSFER_CLASS_1"/>
    <property type="match status" value="1"/>
</dbReference>
<evidence type="ECO:0000259" key="10">
    <source>
        <dbReference type="PROSITE" id="PS51186"/>
    </source>
</evidence>
<dbReference type="SUPFAM" id="SSF55729">
    <property type="entry name" value="Acyl-CoA N-acyltransferases (Nat)"/>
    <property type="match status" value="1"/>
</dbReference>
<evidence type="ECO:0000256" key="4">
    <source>
        <dbReference type="ARBA" id="ARBA00022605"/>
    </source>
</evidence>
<keyword evidence="6" id="KW-0663">Pyridoxal phosphate</keyword>
<evidence type="ECO:0000313" key="12">
    <source>
        <dbReference type="Proteomes" id="UP001371305"/>
    </source>
</evidence>
<dbReference type="GO" id="GO:0008483">
    <property type="term" value="F:transaminase activity"/>
    <property type="evidence" value="ECO:0007669"/>
    <property type="project" value="UniProtKB-KW"/>
</dbReference>
<dbReference type="EC" id="2.6.1.-" evidence="9"/>
<evidence type="ECO:0000256" key="2">
    <source>
        <dbReference type="ARBA" id="ARBA00007970"/>
    </source>
</evidence>
<keyword evidence="12" id="KW-1185">Reference proteome</keyword>
<dbReference type="SUPFAM" id="SSF53383">
    <property type="entry name" value="PLP-dependent transferases"/>
    <property type="match status" value="1"/>
</dbReference>
<dbReference type="RefSeq" id="WP_341402878.1">
    <property type="nucleotide sequence ID" value="NZ_JBBUKT010000001.1"/>
</dbReference>
<protein>
    <recommendedName>
        <fullName evidence="9">Aminotransferase</fullName>
        <ecNumber evidence="9">2.6.1.-</ecNumber>
    </recommendedName>
</protein>
<reference evidence="11 12" key="1">
    <citation type="submission" date="2024-04" db="EMBL/GenBank/DDBJ databases">
        <title>Luteolibacter sp. isolated from soil.</title>
        <authorList>
            <person name="An J."/>
        </authorList>
    </citation>
    <scope>NUCLEOTIDE SEQUENCE [LARGE SCALE GENOMIC DNA]</scope>
    <source>
        <strain evidence="11 12">Y139</strain>
    </source>
</reference>
<comment type="similarity">
    <text evidence="9">Belongs to the class-I pyridoxal-phosphate-dependent aminotransferase family.</text>
</comment>
<accession>A0ABU9AP72</accession>
<comment type="similarity">
    <text evidence="2">Belongs to the class-II pyridoxal-phosphate-dependent aminotransferase family. Histidinol-phosphate aminotransferase subfamily.</text>
</comment>
<comment type="catalytic activity">
    <reaction evidence="8">
        <text>L-histidinol phosphate + 2-oxoglutarate = 3-(imidazol-4-yl)-2-oxopropyl phosphate + L-glutamate</text>
        <dbReference type="Rhea" id="RHEA:23744"/>
        <dbReference type="ChEBI" id="CHEBI:16810"/>
        <dbReference type="ChEBI" id="CHEBI:29985"/>
        <dbReference type="ChEBI" id="CHEBI:57766"/>
        <dbReference type="ChEBI" id="CHEBI:57980"/>
        <dbReference type="EC" id="2.6.1.9"/>
    </reaction>
</comment>
<dbReference type="Gene3D" id="3.40.630.30">
    <property type="match status" value="1"/>
</dbReference>
<dbReference type="Pfam" id="PF00583">
    <property type="entry name" value="Acetyltransf_1"/>
    <property type="match status" value="1"/>
</dbReference>
<dbReference type="InterPro" id="IPR000182">
    <property type="entry name" value="GNAT_dom"/>
</dbReference>
<dbReference type="Proteomes" id="UP001371305">
    <property type="component" value="Unassembled WGS sequence"/>
</dbReference>
<dbReference type="Gene3D" id="3.40.640.10">
    <property type="entry name" value="Type I PLP-dependent aspartate aminotransferase-like (Major domain)"/>
    <property type="match status" value="1"/>
</dbReference>
<dbReference type="InterPro" id="IPR004838">
    <property type="entry name" value="NHTrfase_class1_PyrdxlP-BS"/>
</dbReference>
<comment type="pathway">
    <text evidence="1">Amino-acid biosynthesis; L-histidine biosynthesis; L-histidine from 5-phospho-alpha-D-ribose 1-diphosphate: step 7/9.</text>
</comment>
<dbReference type="Pfam" id="PF00155">
    <property type="entry name" value="Aminotran_1_2"/>
    <property type="match status" value="1"/>
</dbReference>
<proteinExistence type="inferred from homology"/>
<dbReference type="InterPro" id="IPR050106">
    <property type="entry name" value="HistidinolP_aminotransfase"/>
</dbReference>
<dbReference type="InterPro" id="IPR015421">
    <property type="entry name" value="PyrdxlP-dep_Trfase_major"/>
</dbReference>
<dbReference type="InterPro" id="IPR004839">
    <property type="entry name" value="Aminotransferase_I/II_large"/>
</dbReference>
<evidence type="ECO:0000256" key="9">
    <source>
        <dbReference type="RuleBase" id="RU000481"/>
    </source>
</evidence>
<name>A0ABU9AP72_9BACT</name>
<evidence type="ECO:0000256" key="1">
    <source>
        <dbReference type="ARBA" id="ARBA00005011"/>
    </source>
</evidence>
<keyword evidence="4" id="KW-0028">Amino-acid biosynthesis</keyword>
<organism evidence="11 12">
    <name type="scientific">Luteolibacter soli</name>
    <dbReference type="NCBI Taxonomy" id="3135280"/>
    <lineage>
        <taxon>Bacteria</taxon>
        <taxon>Pseudomonadati</taxon>
        <taxon>Verrucomicrobiota</taxon>
        <taxon>Verrucomicrobiia</taxon>
        <taxon>Verrucomicrobiales</taxon>
        <taxon>Verrucomicrobiaceae</taxon>
        <taxon>Luteolibacter</taxon>
    </lineage>
</organism>
<comment type="cofactor">
    <cofactor evidence="9">
        <name>pyridoxal 5'-phosphate</name>
        <dbReference type="ChEBI" id="CHEBI:597326"/>
    </cofactor>
</comment>
<evidence type="ECO:0000256" key="8">
    <source>
        <dbReference type="ARBA" id="ARBA00047481"/>
    </source>
</evidence>
<dbReference type="CDD" id="cd04301">
    <property type="entry name" value="NAT_SF"/>
    <property type="match status" value="1"/>
</dbReference>
<keyword evidence="7" id="KW-0368">Histidine biosynthesis</keyword>
<evidence type="ECO:0000256" key="5">
    <source>
        <dbReference type="ARBA" id="ARBA00022679"/>
    </source>
</evidence>
<feature type="domain" description="N-acetyltransferase" evidence="10">
    <location>
        <begin position="13"/>
        <end position="168"/>
    </location>
</feature>
<dbReference type="CDD" id="cd00609">
    <property type="entry name" value="AAT_like"/>
    <property type="match status" value="1"/>
</dbReference>
<dbReference type="PANTHER" id="PTHR43643">
    <property type="entry name" value="HISTIDINOL-PHOSPHATE AMINOTRANSFERASE 2"/>
    <property type="match status" value="1"/>
</dbReference>
<dbReference type="InterPro" id="IPR015422">
    <property type="entry name" value="PyrdxlP-dep_Trfase_small"/>
</dbReference>
<dbReference type="Gene3D" id="3.90.1150.10">
    <property type="entry name" value="Aspartate Aminotransferase, domain 1"/>
    <property type="match status" value="1"/>
</dbReference>
<evidence type="ECO:0000313" key="11">
    <source>
        <dbReference type="EMBL" id="MEK7949461.1"/>
    </source>
</evidence>
<gene>
    <name evidence="11" type="ORF">WKV53_03080</name>
</gene>
<evidence type="ECO:0000256" key="3">
    <source>
        <dbReference type="ARBA" id="ARBA00022576"/>
    </source>
</evidence>